<reference evidence="3 4" key="2">
    <citation type="journal article" date="2016" name="Genome Announc.">
        <title>Draft Genome Sequence of Erythromycin- and Oxytetracycline-Sensitive Nocardia seriolae Strain U-1 (NBRC 110359).</title>
        <authorList>
            <person name="Imajoh M."/>
            <person name="Sukeda M."/>
            <person name="Shimizu M."/>
            <person name="Yamane J."/>
            <person name="Ohnishi K."/>
            <person name="Oshima S."/>
        </authorList>
    </citation>
    <scope>NUCLEOTIDE SEQUENCE [LARGE SCALE GENOMIC DNA]</scope>
    <source>
        <strain evidence="3 4">U-1</strain>
    </source>
</reference>
<accession>A0ABC9YXP4</accession>
<evidence type="ECO:0000313" key="5">
    <source>
        <dbReference type="Proteomes" id="UP000180166"/>
    </source>
</evidence>
<gene>
    <name evidence="2" type="ORF">NS506_05918</name>
    <name evidence="3" type="ORF">NSK11_contig00065-0043</name>
</gene>
<dbReference type="Proteomes" id="UP000180166">
    <property type="component" value="Chromosome"/>
</dbReference>
<dbReference type="GeneID" id="93376420"/>
<evidence type="ECO:0008006" key="6">
    <source>
        <dbReference type="Google" id="ProtNLM"/>
    </source>
</evidence>
<dbReference type="RefSeq" id="WP_071344355.1">
    <property type="nucleotide sequence ID" value="NZ_AP028459.1"/>
</dbReference>
<proteinExistence type="predicted"/>
<feature type="region of interest" description="Disordered" evidence="1">
    <location>
        <begin position="421"/>
        <end position="491"/>
    </location>
</feature>
<name>A0ABC9YXP4_9NOCA</name>
<dbReference type="EMBL" id="CP017839">
    <property type="protein sequence ID" value="APA99954.1"/>
    <property type="molecule type" value="Genomic_DNA"/>
</dbReference>
<evidence type="ECO:0000256" key="1">
    <source>
        <dbReference type="SAM" id="MobiDB-lite"/>
    </source>
</evidence>
<evidence type="ECO:0000313" key="4">
    <source>
        <dbReference type="Proteomes" id="UP000037179"/>
    </source>
</evidence>
<reference evidence="2 5" key="3">
    <citation type="submission" date="2016-10" db="EMBL/GenBank/DDBJ databases">
        <title>Genome sequence of Nocardia seriolae strain EM150506, isolated from Anguila japonica.</title>
        <authorList>
            <person name="Han H.-J."/>
        </authorList>
    </citation>
    <scope>NUCLEOTIDE SEQUENCE [LARGE SCALE GENOMIC DNA]</scope>
    <source>
        <strain evidence="2 5">EM150506</strain>
    </source>
</reference>
<organism evidence="3 4">
    <name type="scientific">Nocardia seriolae</name>
    <dbReference type="NCBI Taxonomy" id="37332"/>
    <lineage>
        <taxon>Bacteria</taxon>
        <taxon>Bacillati</taxon>
        <taxon>Actinomycetota</taxon>
        <taxon>Actinomycetes</taxon>
        <taxon>Mycobacteriales</taxon>
        <taxon>Nocardiaceae</taxon>
        <taxon>Nocardia</taxon>
    </lineage>
</organism>
<dbReference type="AlphaFoldDB" id="A0ABC9YXP4"/>
<keyword evidence="4" id="KW-1185">Reference proteome</keyword>
<sequence length="491" mass="54377">MTEQYRGIDPALYHGLDPEVAEVLATWAEVHRRHYTLDRWLVNGRSRQPVAVVCETDSHAARTMMLILKVLSPQNDSLDANEFFRHRQAESDRSDFAAAHLSTFVHDAVFVPSGRRWITFQEIAAKGLENTEVLTVLLRRMLNLADPAELPIGREIDCTHEVFTAACRIIVAGVLGDWARSPFIPEKVTWDLPTFFERHLFDQLEPNGRLEAWARANQADMIRCDGESSPLPNPFAVAQGRLLADVTITPLLGRSHGDLHTDNALIRVRPRVDVTDYYLIDTALYEAVGPITRDPAHLVLYIIARSMEAIAPVQQSALIELLLDPIDGPAYAVPTWLGELIRGIDAETRAWSERGSLGQRWSEQNYLSLAACAMLFLGRTSTREADKPWFLRLAARAVAKFAEQRRVPLDGSSTAQATAIRSQAVPQPNSPGPSVPTPAVAPTEPPVPADAPPEGEDGRGSRKKKGATYDVRVKGSKGVQIGDHGHQVNKW</sequence>
<evidence type="ECO:0000313" key="3">
    <source>
        <dbReference type="EMBL" id="GAP29861.1"/>
    </source>
</evidence>
<dbReference type="KEGG" id="nsr:NS506_05918"/>
<dbReference type="Proteomes" id="UP000037179">
    <property type="component" value="Unassembled WGS sequence"/>
</dbReference>
<protein>
    <recommendedName>
        <fullName evidence="6">Aminoglycoside phosphotransferase domain-containing protein</fullName>
    </recommendedName>
</protein>
<evidence type="ECO:0000313" key="2">
    <source>
        <dbReference type="EMBL" id="APA99954.1"/>
    </source>
</evidence>
<reference evidence="4" key="1">
    <citation type="submission" date="2015-07" db="EMBL/GenBank/DDBJ databases">
        <title>Nocardia seriolae U-1 whole genome shotgun sequence.</title>
        <authorList>
            <person name="Imajoh M."/>
            <person name="Fukumoto Y."/>
            <person name="Sukeda M."/>
            <person name="Yamane J."/>
            <person name="Yamasaki K."/>
            <person name="Shimizu M."/>
            <person name="Ohnishi K."/>
            <person name="Oshima S."/>
        </authorList>
    </citation>
    <scope>NUCLEOTIDE SEQUENCE [LARGE SCALE GENOMIC DNA]</scope>
    <source>
        <strain evidence="4">U-1</strain>
    </source>
</reference>
<dbReference type="EMBL" id="BBYQ01000065">
    <property type="protein sequence ID" value="GAP29861.1"/>
    <property type="molecule type" value="Genomic_DNA"/>
</dbReference>